<dbReference type="AlphaFoldDB" id="A0A0W8F3K8"/>
<comment type="caution">
    <text evidence="1">The sequence shown here is derived from an EMBL/GenBank/DDBJ whole genome shotgun (WGS) entry which is preliminary data.</text>
</comment>
<protein>
    <submittedName>
        <fullName evidence="1">Uncharacterized protein</fullName>
    </submittedName>
</protein>
<sequence>MEGVVFKHVTDVASVYCHFIASSEGLFVISGTDPSGLKKRSLQGANEYT</sequence>
<organism evidence="1">
    <name type="scientific">hydrocarbon metagenome</name>
    <dbReference type="NCBI Taxonomy" id="938273"/>
    <lineage>
        <taxon>unclassified sequences</taxon>
        <taxon>metagenomes</taxon>
        <taxon>ecological metagenomes</taxon>
    </lineage>
</organism>
<name>A0A0W8F3K8_9ZZZZ</name>
<accession>A0A0W8F3K8</accession>
<dbReference type="EMBL" id="LNQE01001556">
    <property type="protein sequence ID" value="KUG15439.1"/>
    <property type="molecule type" value="Genomic_DNA"/>
</dbReference>
<reference evidence="1" key="1">
    <citation type="journal article" date="2015" name="Proc. Natl. Acad. Sci. U.S.A.">
        <title>Networks of energetic and metabolic interactions define dynamics in microbial communities.</title>
        <authorList>
            <person name="Embree M."/>
            <person name="Liu J.K."/>
            <person name="Al-Bassam M.M."/>
            <person name="Zengler K."/>
        </authorList>
    </citation>
    <scope>NUCLEOTIDE SEQUENCE</scope>
</reference>
<evidence type="ECO:0000313" key="1">
    <source>
        <dbReference type="EMBL" id="KUG15439.1"/>
    </source>
</evidence>
<gene>
    <name evidence="1" type="ORF">ASZ90_014902</name>
</gene>
<proteinExistence type="predicted"/>